<dbReference type="Pfam" id="PF24064">
    <property type="entry name" value="HTH_NPRL3"/>
    <property type="match status" value="1"/>
</dbReference>
<keyword evidence="2" id="KW-0732">Signal</keyword>
<dbReference type="GO" id="GO:1990130">
    <property type="term" value="C:GATOR1 complex"/>
    <property type="evidence" value="ECO:0007669"/>
    <property type="project" value="UniProtKB-UniRule"/>
</dbReference>
<keyword evidence="2" id="KW-0458">Lysosome</keyword>
<sequence>MAFLFTVKSELCEKPIIVKINDVRFVGFPTLLRQCQQKEKLNLELNILRYNILFVLKASASSSAVKCFAELSKLLSIAIRHEEYRCHYLSQQAKIIMDCFEEALSLPESCAESPYHVALQKSDLAQTLQQAFTEVFNYGFVSVYINRWIKISFCLQENLMDTVSCKTPKMQRFLDSMRPYHTFFLLEDQAAIISALPLDTSPALLRLIDVYNPLKSLQTLAYDADVALKQVFRLVQHLVCWGKAMVTYPLCETNVYCVAPSVEISPAIATEFAKIFPGHHLLSVLSEFSQPTSLMEFIQAMSIEQSIDQANFIKMVMYLLKHCLIIHLQTYVFLYIEPGVATVCSNSDDPYQVLAGHPEESFIISSLVKHLRNQEEICTVLQHPASASLDNLKSFAKLLPYFDGRYHLEEIMYFENMRRCELLRIISSYQSILYTCSHEDDLSTLFMPKACLTSDGFAE</sequence>
<feature type="domain" description="GATOR1 complex protein NPRL3 C-terminal HTH" evidence="3">
    <location>
        <begin position="390"/>
        <end position="433"/>
    </location>
</feature>
<organism evidence="6">
    <name type="scientific">Soboliphyme baturini</name>
    <dbReference type="NCBI Taxonomy" id="241478"/>
    <lineage>
        <taxon>Eukaryota</taxon>
        <taxon>Metazoa</taxon>
        <taxon>Ecdysozoa</taxon>
        <taxon>Nematoda</taxon>
        <taxon>Enoplea</taxon>
        <taxon>Dorylaimia</taxon>
        <taxon>Dioctophymatida</taxon>
        <taxon>Dioctophymatoidea</taxon>
        <taxon>Soboliphymatidae</taxon>
        <taxon>Soboliphyme</taxon>
    </lineage>
</organism>
<keyword evidence="5" id="KW-1185">Reference proteome</keyword>
<evidence type="ECO:0000313" key="4">
    <source>
        <dbReference type="EMBL" id="VDO92880.1"/>
    </source>
</evidence>
<evidence type="ECO:0000256" key="2">
    <source>
        <dbReference type="RuleBase" id="RU368069"/>
    </source>
</evidence>
<dbReference type="GO" id="GO:0010508">
    <property type="term" value="P:positive regulation of autophagy"/>
    <property type="evidence" value="ECO:0007669"/>
    <property type="project" value="TreeGrafter"/>
</dbReference>
<dbReference type="InterPro" id="IPR056603">
    <property type="entry name" value="HTH_NPRL3"/>
</dbReference>
<dbReference type="EMBL" id="UZAM01006680">
    <property type="protein sequence ID" value="VDO92880.1"/>
    <property type="molecule type" value="Genomic_DNA"/>
</dbReference>
<comment type="function">
    <text evidence="2">As a component of the GATOR1 complex functions as an inhibitor of the amino acid-sensing branch of the TORC1 pathway.</text>
</comment>
<dbReference type="OrthoDB" id="18648at2759"/>
<comment type="similarity">
    <text evidence="1 2">Belongs to the NPR3 family.</text>
</comment>
<comment type="subcellular location">
    <subcellularLocation>
        <location evidence="2">Lysosome</location>
    </subcellularLocation>
</comment>
<dbReference type="PANTHER" id="PTHR13153:SF5">
    <property type="entry name" value="GATOR COMPLEX PROTEIN NPRL3"/>
    <property type="match status" value="1"/>
</dbReference>
<accession>A0A183IBL1</accession>
<dbReference type="GO" id="GO:0005764">
    <property type="term" value="C:lysosome"/>
    <property type="evidence" value="ECO:0007669"/>
    <property type="project" value="UniProtKB-SubCell"/>
</dbReference>
<reference evidence="4 5" key="2">
    <citation type="submission" date="2018-11" db="EMBL/GenBank/DDBJ databases">
        <authorList>
            <consortium name="Pathogen Informatics"/>
        </authorList>
    </citation>
    <scope>NUCLEOTIDE SEQUENCE [LARGE SCALE GENOMIC DNA]</scope>
</reference>
<gene>
    <name evidence="4" type="ORF">SBAD_LOCUS1005</name>
</gene>
<dbReference type="InterPro" id="IPR005365">
    <property type="entry name" value="Npr3"/>
</dbReference>
<dbReference type="GO" id="GO:1904262">
    <property type="term" value="P:negative regulation of TORC1 signaling"/>
    <property type="evidence" value="ECO:0007669"/>
    <property type="project" value="TreeGrafter"/>
</dbReference>
<dbReference type="Proteomes" id="UP000270296">
    <property type="component" value="Unassembled WGS sequence"/>
</dbReference>
<evidence type="ECO:0000313" key="6">
    <source>
        <dbReference type="WBParaSite" id="SBAD_0000103701-mRNA-1"/>
    </source>
</evidence>
<dbReference type="PANTHER" id="PTHR13153">
    <property type="entry name" value="CGTHBA PROTEIN -14 GENE PROTEIN"/>
    <property type="match status" value="1"/>
</dbReference>
<dbReference type="WBParaSite" id="SBAD_0000103701-mRNA-1">
    <property type="protein sequence ID" value="SBAD_0000103701-mRNA-1"/>
    <property type="gene ID" value="SBAD_0000103701"/>
</dbReference>
<name>A0A183IBL1_9BILA</name>
<dbReference type="GO" id="GO:0034198">
    <property type="term" value="P:cellular response to amino acid starvation"/>
    <property type="evidence" value="ECO:0007669"/>
    <property type="project" value="UniProtKB-UniRule"/>
</dbReference>
<evidence type="ECO:0000313" key="5">
    <source>
        <dbReference type="Proteomes" id="UP000270296"/>
    </source>
</evidence>
<evidence type="ECO:0000259" key="3">
    <source>
        <dbReference type="Pfam" id="PF24064"/>
    </source>
</evidence>
<protein>
    <recommendedName>
        <fullName evidence="2">GATOR complex protein NPRL3</fullName>
    </recommendedName>
    <alternativeName>
        <fullName evidence="2">Nitrogen permease regulator 3-like protein</fullName>
    </alternativeName>
</protein>
<dbReference type="AlphaFoldDB" id="A0A183IBL1"/>
<proteinExistence type="inferred from homology"/>
<reference evidence="6" key="1">
    <citation type="submission" date="2016-06" db="UniProtKB">
        <authorList>
            <consortium name="WormBaseParasite"/>
        </authorList>
    </citation>
    <scope>IDENTIFICATION</scope>
</reference>
<dbReference type="Pfam" id="PF03666">
    <property type="entry name" value="NPR3"/>
    <property type="match status" value="1"/>
</dbReference>
<dbReference type="GO" id="GO:0038202">
    <property type="term" value="P:TORC1 signaling"/>
    <property type="evidence" value="ECO:0007669"/>
    <property type="project" value="TreeGrafter"/>
</dbReference>
<evidence type="ECO:0000256" key="1">
    <source>
        <dbReference type="ARBA" id="ARBA00010546"/>
    </source>
</evidence>